<dbReference type="Proteomes" id="UP001139089">
    <property type="component" value="Unassembled WGS sequence"/>
</dbReference>
<keyword evidence="2" id="KW-1185">Reference proteome</keyword>
<sequence>MSRSHSMSLGALELAHERTSALVFHPTATVRNDGQPRFRTQASRDYACLLDFDDDVASWICTPAELPTPQGFHVPDFLVCYEDGRGCFVDVSDNDLTHVTAAASALNLNHQTVSPASFGTSNRLRNARDLLRYGRHRAPLGDRVRVLAALEECGSMTVAEAFSIFREIQPMPGIASLVLGRHISIDMDDDLIGARTTLRAFERRASL</sequence>
<accession>A0A9X1NSS1</accession>
<evidence type="ECO:0000313" key="2">
    <source>
        <dbReference type="Proteomes" id="UP001139089"/>
    </source>
</evidence>
<name>A0A9X1NSS1_9HYPH</name>
<comment type="caution">
    <text evidence="1">The sequence shown here is derived from an EMBL/GenBank/DDBJ whole genome shotgun (WGS) entry which is preliminary data.</text>
</comment>
<gene>
    <name evidence="1" type="ORF">LRX75_15600</name>
</gene>
<reference evidence="1" key="1">
    <citation type="submission" date="2021-12" db="EMBL/GenBank/DDBJ databases">
        <authorList>
            <person name="Li Y."/>
        </authorList>
    </citation>
    <scope>NUCLEOTIDE SEQUENCE</scope>
    <source>
        <strain evidence="1">DKSPLA3</strain>
    </source>
</reference>
<organism evidence="1 2">
    <name type="scientific">Rhizobium quercicola</name>
    <dbReference type="NCBI Taxonomy" id="2901226"/>
    <lineage>
        <taxon>Bacteria</taxon>
        <taxon>Pseudomonadati</taxon>
        <taxon>Pseudomonadota</taxon>
        <taxon>Alphaproteobacteria</taxon>
        <taxon>Hyphomicrobiales</taxon>
        <taxon>Rhizobiaceae</taxon>
        <taxon>Rhizobium/Agrobacterium group</taxon>
        <taxon>Rhizobium</taxon>
    </lineage>
</organism>
<proteinExistence type="predicted"/>
<dbReference type="RefSeq" id="WP_231815665.1">
    <property type="nucleotide sequence ID" value="NZ_JAJOZR010000009.1"/>
</dbReference>
<evidence type="ECO:0000313" key="1">
    <source>
        <dbReference type="EMBL" id="MCD7110460.1"/>
    </source>
</evidence>
<dbReference type="AlphaFoldDB" id="A0A9X1NSS1"/>
<dbReference type="EMBL" id="JAJOZR010000009">
    <property type="protein sequence ID" value="MCD7110460.1"/>
    <property type="molecule type" value="Genomic_DNA"/>
</dbReference>
<protein>
    <submittedName>
        <fullName evidence="1">Uncharacterized protein</fullName>
    </submittedName>
</protein>